<feature type="domain" description="Methylmalonyl-CoA mutase alpha/beta chain catalytic" evidence="1">
    <location>
        <begin position="227"/>
        <end position="357"/>
    </location>
</feature>
<gene>
    <name evidence="2" type="ORF">IPP15_03455</name>
</gene>
<dbReference type="InterPro" id="IPR006099">
    <property type="entry name" value="MeMalonylCoA_mutase_a/b_cat"/>
</dbReference>
<protein>
    <recommendedName>
        <fullName evidence="1">Methylmalonyl-CoA mutase alpha/beta chain catalytic domain-containing protein</fullName>
    </recommendedName>
</protein>
<dbReference type="EMBL" id="JADKGY010000001">
    <property type="protein sequence ID" value="MBK9981476.1"/>
    <property type="molecule type" value="Genomic_DNA"/>
</dbReference>
<dbReference type="GO" id="GO:0016866">
    <property type="term" value="F:intramolecular transferase activity"/>
    <property type="evidence" value="ECO:0007669"/>
    <property type="project" value="InterPro"/>
</dbReference>
<evidence type="ECO:0000313" key="3">
    <source>
        <dbReference type="Proteomes" id="UP000808337"/>
    </source>
</evidence>
<comment type="caution">
    <text evidence="2">The sequence shown here is derived from an EMBL/GenBank/DDBJ whole genome shotgun (WGS) entry which is preliminary data.</text>
</comment>
<evidence type="ECO:0000313" key="2">
    <source>
        <dbReference type="EMBL" id="MBK9981476.1"/>
    </source>
</evidence>
<dbReference type="Proteomes" id="UP000808337">
    <property type="component" value="Unassembled WGS sequence"/>
</dbReference>
<proteinExistence type="predicted"/>
<name>A0A9D7XNZ3_9BACT</name>
<dbReference type="GO" id="GO:0031419">
    <property type="term" value="F:cobalamin binding"/>
    <property type="evidence" value="ECO:0007669"/>
    <property type="project" value="InterPro"/>
</dbReference>
<dbReference type="SUPFAM" id="SSF51703">
    <property type="entry name" value="Cobalamin (vitamin B12)-dependent enzymes"/>
    <property type="match status" value="1"/>
</dbReference>
<dbReference type="AlphaFoldDB" id="A0A9D7XNZ3"/>
<dbReference type="Pfam" id="PF01642">
    <property type="entry name" value="MM_CoA_mutase"/>
    <property type="match status" value="1"/>
</dbReference>
<evidence type="ECO:0000259" key="1">
    <source>
        <dbReference type="Pfam" id="PF01642"/>
    </source>
</evidence>
<dbReference type="InterPro" id="IPR016176">
    <property type="entry name" value="Cbl-dep_enz_cat"/>
</dbReference>
<reference evidence="2 3" key="1">
    <citation type="submission" date="2020-10" db="EMBL/GenBank/DDBJ databases">
        <title>Connecting structure to function with the recovery of over 1000 high-quality activated sludge metagenome-assembled genomes encoding full-length rRNA genes using long-read sequencing.</title>
        <authorList>
            <person name="Singleton C.M."/>
            <person name="Petriglieri F."/>
            <person name="Kristensen J.M."/>
            <person name="Kirkegaard R.H."/>
            <person name="Michaelsen T.Y."/>
            <person name="Andersen M.H."/>
            <person name="Karst S.M."/>
            <person name="Dueholm M.S."/>
            <person name="Nielsen P.H."/>
            <person name="Albertsen M."/>
        </authorList>
    </citation>
    <scope>NUCLEOTIDE SEQUENCE [LARGE SCALE GENOMIC DNA]</scope>
    <source>
        <strain evidence="2">Ribe_18-Q3-R11-54_MAXAC.273</strain>
    </source>
</reference>
<dbReference type="Gene3D" id="3.20.20.240">
    <property type="entry name" value="Methylmalonyl-CoA mutase"/>
    <property type="match status" value="1"/>
</dbReference>
<accession>A0A9D7XNZ3</accession>
<sequence>MSDWNYTFDPISKANWLKQIEADLLPRGIESIQTEWWPGEIIVPTQHIDDRQQSIRLPDRLFNQPPRILEWIDTSIDEAKTINIKILDALNYGVQSLILHVDAERKMPFRLWLDGVLFDMIEVAVSLDQESPEIIHAIREIIPRSALIRLNRMKGQSSSVFLEALQGSIDENAKSYRFIYEISSTGEWTKQTSEIFQLIINDLTYWTSQGFNSLDFLENCILKLTPDTQYLKQLIQTRVLHLIWNNLWNLSINTKNNSTSSYLECHILPDNMTDPDKYLIRASVSSLAASLTGTHSICIHHQNGRNLADYYKRIDRNIHHLLNMESEMYTAQDPLAGAYNLDFYTHRWTSEIWSYLQF</sequence>
<organism evidence="2 3">
    <name type="scientific">Candidatus Opimibacter skivensis</name>
    <dbReference type="NCBI Taxonomy" id="2982028"/>
    <lineage>
        <taxon>Bacteria</taxon>
        <taxon>Pseudomonadati</taxon>
        <taxon>Bacteroidota</taxon>
        <taxon>Saprospiria</taxon>
        <taxon>Saprospirales</taxon>
        <taxon>Saprospiraceae</taxon>
        <taxon>Candidatus Opimibacter</taxon>
    </lineage>
</organism>